<feature type="compositionally biased region" description="Basic and acidic residues" evidence="1">
    <location>
        <begin position="141"/>
        <end position="151"/>
    </location>
</feature>
<organism evidence="3 4">
    <name type="scientific">Pycnococcus provasolii</name>
    <dbReference type="NCBI Taxonomy" id="41880"/>
    <lineage>
        <taxon>Eukaryota</taxon>
        <taxon>Viridiplantae</taxon>
        <taxon>Chlorophyta</taxon>
        <taxon>Pseudoscourfieldiophyceae</taxon>
        <taxon>Pseudoscourfieldiales</taxon>
        <taxon>Pycnococcaceae</taxon>
        <taxon>Pycnococcus</taxon>
    </lineage>
</organism>
<feature type="compositionally biased region" description="Basic residues" evidence="1">
    <location>
        <begin position="161"/>
        <end position="171"/>
    </location>
</feature>
<sequence>MTFVRFVPGKTNADAPAKAKMPRVYVRIPKDAMQQFTDGVNSLPPFEGNQAISVQEAPYAALPPTPLHIKDTFAGTILQDKDYKKFEAELNEPEALVSAEVLHERKAANENNANTGIVVTALMAQNKKSGGSETPAVIVVNRDKGMRKNKEGGGGGGGGRSRSKKGRPSPN</sequence>
<reference evidence="3" key="1">
    <citation type="submission" date="2020-10" db="EMBL/GenBank/DDBJ databases">
        <title>Unveiling of a novel bifunctional photoreceptor, Dualchrome1, isolated from a cosmopolitan green alga.</title>
        <authorList>
            <person name="Suzuki S."/>
            <person name="Kawachi M."/>
        </authorList>
    </citation>
    <scope>NUCLEOTIDE SEQUENCE</scope>
    <source>
        <strain evidence="3">NIES 2893</strain>
    </source>
</reference>
<evidence type="ECO:0000313" key="3">
    <source>
        <dbReference type="EMBL" id="GHP02245.1"/>
    </source>
</evidence>
<comment type="caution">
    <text evidence="3">The sequence shown here is derived from an EMBL/GenBank/DDBJ whole genome shotgun (WGS) entry which is preliminary data.</text>
</comment>
<dbReference type="Pfam" id="PF03467">
    <property type="entry name" value="Smg4_UPF3"/>
    <property type="match status" value="1"/>
</dbReference>
<proteinExistence type="predicted"/>
<dbReference type="InterPro" id="IPR005120">
    <property type="entry name" value="UPF3_dom"/>
</dbReference>
<name>A0A830H5A7_9CHLO</name>
<feature type="region of interest" description="Disordered" evidence="1">
    <location>
        <begin position="126"/>
        <end position="171"/>
    </location>
</feature>
<keyword evidence="4" id="KW-1185">Reference proteome</keyword>
<evidence type="ECO:0000259" key="2">
    <source>
        <dbReference type="Pfam" id="PF03467"/>
    </source>
</evidence>
<protein>
    <recommendedName>
        <fullName evidence="2">UPF3 domain-containing protein</fullName>
    </recommendedName>
</protein>
<dbReference type="EMBL" id="BNJQ01000003">
    <property type="protein sequence ID" value="GHP02245.1"/>
    <property type="molecule type" value="Genomic_DNA"/>
</dbReference>
<dbReference type="Proteomes" id="UP000660262">
    <property type="component" value="Unassembled WGS sequence"/>
</dbReference>
<evidence type="ECO:0000256" key="1">
    <source>
        <dbReference type="SAM" id="MobiDB-lite"/>
    </source>
</evidence>
<gene>
    <name evidence="3" type="ORF">PPROV_000100200</name>
</gene>
<dbReference type="AlphaFoldDB" id="A0A830H5A7"/>
<feature type="domain" description="UPF3" evidence="2">
    <location>
        <begin position="3"/>
        <end position="135"/>
    </location>
</feature>
<accession>A0A830H5A7</accession>
<evidence type="ECO:0000313" key="4">
    <source>
        <dbReference type="Proteomes" id="UP000660262"/>
    </source>
</evidence>